<feature type="domain" description="SGNH hydrolase-type esterase" evidence="1">
    <location>
        <begin position="66"/>
        <end position="209"/>
    </location>
</feature>
<dbReference type="KEGG" id="tsph:KIH39_20660"/>
<dbReference type="InterPro" id="IPR036514">
    <property type="entry name" value="SGNH_hydro_sf"/>
</dbReference>
<dbReference type="RefSeq" id="WP_213495115.1">
    <property type="nucleotide sequence ID" value="NZ_CP074694.1"/>
</dbReference>
<dbReference type="SUPFAM" id="SSF52266">
    <property type="entry name" value="SGNH hydrolase"/>
    <property type="match status" value="1"/>
</dbReference>
<keyword evidence="3" id="KW-1185">Reference proteome</keyword>
<dbReference type="InterPro" id="IPR051532">
    <property type="entry name" value="Ester_Hydrolysis_Enzymes"/>
</dbReference>
<dbReference type="GO" id="GO:0004622">
    <property type="term" value="F:phosphatidylcholine lysophospholipase activity"/>
    <property type="evidence" value="ECO:0007669"/>
    <property type="project" value="TreeGrafter"/>
</dbReference>
<dbReference type="Gene3D" id="3.40.50.1110">
    <property type="entry name" value="SGNH hydrolase"/>
    <property type="match status" value="1"/>
</dbReference>
<dbReference type="PANTHER" id="PTHR30383">
    <property type="entry name" value="THIOESTERASE 1/PROTEASE 1/LYSOPHOSPHOLIPASE L1"/>
    <property type="match status" value="1"/>
</dbReference>
<evidence type="ECO:0000313" key="3">
    <source>
        <dbReference type="Proteomes" id="UP000676194"/>
    </source>
</evidence>
<organism evidence="2 3">
    <name type="scientific">Telmatocola sphagniphila</name>
    <dbReference type="NCBI Taxonomy" id="1123043"/>
    <lineage>
        <taxon>Bacteria</taxon>
        <taxon>Pseudomonadati</taxon>
        <taxon>Planctomycetota</taxon>
        <taxon>Planctomycetia</taxon>
        <taxon>Gemmatales</taxon>
        <taxon>Gemmataceae</taxon>
    </lineage>
</organism>
<protein>
    <recommendedName>
        <fullName evidence="1">SGNH hydrolase-type esterase domain-containing protein</fullName>
    </recommendedName>
</protein>
<proteinExistence type="predicted"/>
<sequence>MYFIFVVLFSFFCLFQAPRVQSPDKELNKFEKEIVAFEELDKKQPVKTGGILFVGSSTIRKWKLSNNFPDRSDLINRGFGGSEISDSVKYANRIIIPYKPRQIVFYAGDNDLANSKKPETLLEDYRQLVKVIRQSLPDTEILFLCIKPSPSREKLLPFQNQANALIEAEIQKDPKSKFIDFRKAILDRNGMAKPELFEKDLLHLNLDGYMQVAEVLKPYLK</sequence>
<evidence type="ECO:0000313" key="2">
    <source>
        <dbReference type="EMBL" id="QVL31234.1"/>
    </source>
</evidence>
<dbReference type="AlphaFoldDB" id="A0A8E6ESS6"/>
<accession>A0A8E6ESS6</accession>
<dbReference type="PANTHER" id="PTHR30383:SF5">
    <property type="entry name" value="SGNH HYDROLASE-TYPE ESTERASE DOMAIN-CONTAINING PROTEIN"/>
    <property type="match status" value="1"/>
</dbReference>
<dbReference type="InterPro" id="IPR013830">
    <property type="entry name" value="SGNH_hydro"/>
</dbReference>
<evidence type="ECO:0000259" key="1">
    <source>
        <dbReference type="Pfam" id="PF13472"/>
    </source>
</evidence>
<gene>
    <name evidence="2" type="ORF">KIH39_20660</name>
</gene>
<dbReference type="Proteomes" id="UP000676194">
    <property type="component" value="Chromosome"/>
</dbReference>
<dbReference type="EMBL" id="CP074694">
    <property type="protein sequence ID" value="QVL31234.1"/>
    <property type="molecule type" value="Genomic_DNA"/>
</dbReference>
<dbReference type="Pfam" id="PF13472">
    <property type="entry name" value="Lipase_GDSL_2"/>
    <property type="match status" value="1"/>
</dbReference>
<reference evidence="2" key="1">
    <citation type="submission" date="2021-05" db="EMBL/GenBank/DDBJ databases">
        <title>Complete genome sequence of the cellulolytic planctomycete Telmatocola sphagniphila SP2T and characterization of the first cellulase from planctomycetes.</title>
        <authorList>
            <person name="Rakitin A.L."/>
            <person name="Beletsky A.V."/>
            <person name="Naumoff D.G."/>
            <person name="Kulichevskaya I.S."/>
            <person name="Mardanov A.V."/>
            <person name="Ravin N.V."/>
            <person name="Dedysh S.N."/>
        </authorList>
    </citation>
    <scope>NUCLEOTIDE SEQUENCE</scope>
    <source>
        <strain evidence="2">SP2T</strain>
    </source>
</reference>
<name>A0A8E6ESS6_9BACT</name>